<gene>
    <name evidence="1" type="ORF">SAMN06265368_4268</name>
</gene>
<dbReference type="EMBL" id="OBEL01000007">
    <property type="protein sequence ID" value="SNZ21151.1"/>
    <property type="molecule type" value="Genomic_DNA"/>
</dbReference>
<dbReference type="Proteomes" id="UP000219439">
    <property type="component" value="Unassembled WGS sequence"/>
</dbReference>
<organism evidence="1 2">
    <name type="scientific">Cohaesibacter gelatinilyticus</name>
    <dbReference type="NCBI Taxonomy" id="372072"/>
    <lineage>
        <taxon>Bacteria</taxon>
        <taxon>Pseudomonadati</taxon>
        <taxon>Pseudomonadota</taxon>
        <taxon>Alphaproteobacteria</taxon>
        <taxon>Hyphomicrobiales</taxon>
        <taxon>Cohaesibacteraceae</taxon>
    </lineage>
</organism>
<sequence length="73" mass="8041">MTKVAGQQSFAVQSMNSQNADIYDIHTVRVNDRFLGLLLQHVACGSSVLDQSMDDQSDFAKIVLETDTPLRGL</sequence>
<dbReference type="AlphaFoldDB" id="A0A285PMN8"/>
<evidence type="ECO:0000313" key="2">
    <source>
        <dbReference type="Proteomes" id="UP000219439"/>
    </source>
</evidence>
<keyword evidence="2" id="KW-1185">Reference proteome</keyword>
<accession>A0A285PMN8</accession>
<reference evidence="1 2" key="1">
    <citation type="submission" date="2017-09" db="EMBL/GenBank/DDBJ databases">
        <authorList>
            <person name="Ehlers B."/>
            <person name="Leendertz F.H."/>
        </authorList>
    </citation>
    <scope>NUCLEOTIDE SEQUENCE [LARGE SCALE GENOMIC DNA]</scope>
    <source>
        <strain evidence="1 2">DSM 18289</strain>
    </source>
</reference>
<protein>
    <submittedName>
        <fullName evidence="1">Uncharacterized protein</fullName>
    </submittedName>
</protein>
<name>A0A285PMN8_9HYPH</name>
<dbReference type="RefSeq" id="WP_097155535.1">
    <property type="nucleotide sequence ID" value="NZ_OBEL01000007.1"/>
</dbReference>
<evidence type="ECO:0000313" key="1">
    <source>
        <dbReference type="EMBL" id="SNZ21151.1"/>
    </source>
</evidence>
<proteinExistence type="predicted"/>